<dbReference type="GO" id="GO:0005524">
    <property type="term" value="F:ATP binding"/>
    <property type="evidence" value="ECO:0007669"/>
    <property type="project" value="UniProtKB-KW"/>
</dbReference>
<dbReference type="Pfam" id="PF00005">
    <property type="entry name" value="ABC_tran"/>
    <property type="match status" value="1"/>
</dbReference>
<protein>
    <submittedName>
        <fullName evidence="5">ABC transporter ATP-binding protein</fullName>
    </submittedName>
</protein>
<dbReference type="PROSITE" id="PS50893">
    <property type="entry name" value="ABC_TRANSPORTER_2"/>
    <property type="match status" value="1"/>
</dbReference>
<dbReference type="InterPro" id="IPR027417">
    <property type="entry name" value="P-loop_NTPase"/>
</dbReference>
<sequence>MGQLVQIENISKVYQQVEVLNRISLTIDKQQIIAFLGGNGVGKSTLLRIIAGIERPTSGKFTYRDKKMSIGYVPERFPKDIRFTPGEYLTYIGEISGLPERERRETIDGLMRRFKLNEYNHERVMNLSKGNIQKVGIIQGVMRKPDLLILDEPISGLDADSQQELVKLMQELKEEGTTILLTYHEADLFEKVVDVAFDLTGGRLSKKVADEKETLKKIELERIDEQVVMMWEEVRKLEKKNDSLVLHVHAKDSDTVLYRILKLNGSVRSVHYYKVQQSEEKID</sequence>
<dbReference type="PANTHER" id="PTHR42939:SF1">
    <property type="entry name" value="ABC TRANSPORTER ATP-BINDING PROTEIN ALBC-RELATED"/>
    <property type="match status" value="1"/>
</dbReference>
<dbReference type="SUPFAM" id="SSF52540">
    <property type="entry name" value="P-loop containing nucleoside triphosphate hydrolases"/>
    <property type="match status" value="1"/>
</dbReference>
<keyword evidence="1" id="KW-0813">Transport</keyword>
<dbReference type="InterPro" id="IPR017871">
    <property type="entry name" value="ABC_transporter-like_CS"/>
</dbReference>
<dbReference type="Gene3D" id="3.40.50.300">
    <property type="entry name" value="P-loop containing nucleotide triphosphate hydrolases"/>
    <property type="match status" value="1"/>
</dbReference>
<gene>
    <name evidence="5" type="ORF">ACFSBH_14750</name>
</gene>
<evidence type="ECO:0000313" key="6">
    <source>
        <dbReference type="Proteomes" id="UP001597221"/>
    </source>
</evidence>
<dbReference type="InterPro" id="IPR051782">
    <property type="entry name" value="ABC_Transporter_VariousFunc"/>
</dbReference>
<dbReference type="InterPro" id="IPR003439">
    <property type="entry name" value="ABC_transporter-like_ATP-bd"/>
</dbReference>
<dbReference type="Proteomes" id="UP001597221">
    <property type="component" value="Unassembled WGS sequence"/>
</dbReference>
<dbReference type="RefSeq" id="WP_251516915.1">
    <property type="nucleotide sequence ID" value="NZ_JAMBON010000044.1"/>
</dbReference>
<reference evidence="6" key="1">
    <citation type="journal article" date="2019" name="Int. J. Syst. Evol. Microbiol.">
        <title>The Global Catalogue of Microorganisms (GCM) 10K type strain sequencing project: providing services to taxonomists for standard genome sequencing and annotation.</title>
        <authorList>
            <consortium name="The Broad Institute Genomics Platform"/>
            <consortium name="The Broad Institute Genome Sequencing Center for Infectious Disease"/>
            <person name="Wu L."/>
            <person name="Ma J."/>
        </authorList>
    </citation>
    <scope>NUCLEOTIDE SEQUENCE [LARGE SCALE GENOMIC DNA]</scope>
    <source>
        <strain evidence="6">CGMCC 1.12376</strain>
    </source>
</reference>
<comment type="caution">
    <text evidence="5">The sequence shown here is derived from an EMBL/GenBank/DDBJ whole genome shotgun (WGS) entry which is preliminary data.</text>
</comment>
<proteinExistence type="predicted"/>
<name>A0ABW4HU72_9BACI</name>
<keyword evidence="3 5" id="KW-0067">ATP-binding</keyword>
<dbReference type="InterPro" id="IPR003593">
    <property type="entry name" value="AAA+_ATPase"/>
</dbReference>
<dbReference type="SMART" id="SM00382">
    <property type="entry name" value="AAA"/>
    <property type="match status" value="1"/>
</dbReference>
<accession>A0ABW4HU72</accession>
<evidence type="ECO:0000259" key="4">
    <source>
        <dbReference type="PROSITE" id="PS50893"/>
    </source>
</evidence>
<evidence type="ECO:0000256" key="3">
    <source>
        <dbReference type="ARBA" id="ARBA00022840"/>
    </source>
</evidence>
<evidence type="ECO:0000256" key="1">
    <source>
        <dbReference type="ARBA" id="ARBA00022448"/>
    </source>
</evidence>
<evidence type="ECO:0000313" key="5">
    <source>
        <dbReference type="EMBL" id="MFD1608881.1"/>
    </source>
</evidence>
<dbReference type="PANTHER" id="PTHR42939">
    <property type="entry name" value="ABC TRANSPORTER ATP-BINDING PROTEIN ALBC-RELATED"/>
    <property type="match status" value="1"/>
</dbReference>
<feature type="domain" description="ABC transporter" evidence="4">
    <location>
        <begin position="5"/>
        <end position="226"/>
    </location>
</feature>
<evidence type="ECO:0000256" key="2">
    <source>
        <dbReference type="ARBA" id="ARBA00022741"/>
    </source>
</evidence>
<dbReference type="PROSITE" id="PS00211">
    <property type="entry name" value="ABC_TRANSPORTER_1"/>
    <property type="match status" value="1"/>
</dbReference>
<dbReference type="EMBL" id="JBHUDE010000138">
    <property type="protein sequence ID" value="MFD1608881.1"/>
    <property type="molecule type" value="Genomic_DNA"/>
</dbReference>
<organism evidence="5 6">
    <name type="scientific">Oceanobacillus luteolus</name>
    <dbReference type="NCBI Taxonomy" id="1274358"/>
    <lineage>
        <taxon>Bacteria</taxon>
        <taxon>Bacillati</taxon>
        <taxon>Bacillota</taxon>
        <taxon>Bacilli</taxon>
        <taxon>Bacillales</taxon>
        <taxon>Bacillaceae</taxon>
        <taxon>Oceanobacillus</taxon>
    </lineage>
</organism>
<keyword evidence="2" id="KW-0547">Nucleotide-binding</keyword>
<keyword evidence="6" id="KW-1185">Reference proteome</keyword>